<comment type="caution">
    <text evidence="1">The sequence shown here is derived from an EMBL/GenBank/DDBJ whole genome shotgun (WGS) entry which is preliminary data.</text>
</comment>
<sequence length="80" mass="9060">LSDKVVLTLRPAVYLKLIKLNHSLLTRISSHYLSRFLETLQSLVVQFSKDNLGLSASLSAPCFSGDLNKIPRHKYEVNNF</sequence>
<evidence type="ECO:0000313" key="2">
    <source>
        <dbReference type="Proteomes" id="UP001527202"/>
    </source>
</evidence>
<gene>
    <name evidence="1" type="ORF">M5X16_15285</name>
</gene>
<feature type="non-terminal residue" evidence="1">
    <location>
        <position position="1"/>
    </location>
</feature>
<keyword evidence="2" id="KW-1185">Reference proteome</keyword>
<protein>
    <submittedName>
        <fullName evidence="1">Uncharacterized protein</fullName>
    </submittedName>
</protein>
<organism evidence="1 2">
    <name type="scientific">Paenibacillus chitinolyticus</name>
    <dbReference type="NCBI Taxonomy" id="79263"/>
    <lineage>
        <taxon>Bacteria</taxon>
        <taxon>Bacillati</taxon>
        <taxon>Bacillota</taxon>
        <taxon>Bacilli</taxon>
        <taxon>Bacillales</taxon>
        <taxon>Paenibacillaceae</taxon>
        <taxon>Paenibacillus</taxon>
    </lineage>
</organism>
<name>A0ABT4FF62_9BACL</name>
<dbReference type="EMBL" id="JAMDMJ010000017">
    <property type="protein sequence ID" value="MCY9597122.1"/>
    <property type="molecule type" value="Genomic_DNA"/>
</dbReference>
<evidence type="ECO:0000313" key="1">
    <source>
        <dbReference type="EMBL" id="MCY9597122.1"/>
    </source>
</evidence>
<dbReference type="RefSeq" id="WP_268630183.1">
    <property type="nucleotide sequence ID" value="NZ_JAMDMJ010000017.1"/>
</dbReference>
<reference evidence="1 2" key="1">
    <citation type="submission" date="2022-05" db="EMBL/GenBank/DDBJ databases">
        <title>Genome Sequencing of Bee-Associated Microbes.</title>
        <authorList>
            <person name="Dunlap C."/>
        </authorList>
    </citation>
    <scope>NUCLEOTIDE SEQUENCE [LARGE SCALE GENOMIC DNA]</scope>
    <source>
        <strain evidence="1 2">NRRL B-23120</strain>
    </source>
</reference>
<proteinExistence type="predicted"/>
<accession>A0ABT4FF62</accession>
<dbReference type="Proteomes" id="UP001527202">
    <property type="component" value="Unassembled WGS sequence"/>
</dbReference>